<dbReference type="PANTHER" id="PTHR33498:SF1">
    <property type="entry name" value="TRANSPOSASE FOR INSERTION SEQUENCE ELEMENT IS1557"/>
    <property type="match status" value="1"/>
</dbReference>
<dbReference type="RefSeq" id="WP_037931189.1">
    <property type="nucleotide sequence ID" value="NZ_CP054599.1"/>
</dbReference>
<comment type="caution">
    <text evidence="3">The sequence shown here is derived from an EMBL/GenBank/DDBJ whole genome shotgun (WGS) entry which is preliminary data.</text>
</comment>
<evidence type="ECO:0000259" key="1">
    <source>
        <dbReference type="Pfam" id="PF01610"/>
    </source>
</evidence>
<dbReference type="GeneID" id="68869785"/>
<evidence type="ECO:0000259" key="2">
    <source>
        <dbReference type="Pfam" id="PF14690"/>
    </source>
</evidence>
<feature type="domain" description="Transposase IS204/IS1001/IS1096/IS1165 DDE" evidence="1">
    <location>
        <begin position="158"/>
        <end position="252"/>
    </location>
</feature>
<feature type="domain" description="Transposase IS204/IS1001/IS1096/IS1165 DDE" evidence="1">
    <location>
        <begin position="369"/>
        <end position="513"/>
    </location>
</feature>
<dbReference type="OrthoDB" id="46712at2"/>
<dbReference type="InterPro" id="IPR002560">
    <property type="entry name" value="Transposase_DDE"/>
</dbReference>
<gene>
    <name evidence="3" type="ORF">SUH3_12190</name>
</gene>
<dbReference type="InterPro" id="IPR029261">
    <property type="entry name" value="Transposase_Znf"/>
</dbReference>
<dbReference type="NCBIfam" id="NF033550">
    <property type="entry name" value="transpos_ISL3"/>
    <property type="match status" value="1"/>
</dbReference>
<dbReference type="InterPro" id="IPR047951">
    <property type="entry name" value="Transpos_ISL3"/>
</dbReference>
<dbReference type="Pfam" id="PF01610">
    <property type="entry name" value="DDE_Tnp_ISL3"/>
    <property type="match status" value="2"/>
</dbReference>
<organism evidence="3 4">
    <name type="scientific">Pseudosulfitobacter pseudonitzschiae</name>
    <dbReference type="NCBI Taxonomy" id="1402135"/>
    <lineage>
        <taxon>Bacteria</taxon>
        <taxon>Pseudomonadati</taxon>
        <taxon>Pseudomonadota</taxon>
        <taxon>Alphaproteobacteria</taxon>
        <taxon>Rhodobacterales</taxon>
        <taxon>Roseobacteraceae</taxon>
        <taxon>Pseudosulfitobacter</taxon>
    </lineage>
</organism>
<evidence type="ECO:0000313" key="4">
    <source>
        <dbReference type="Proteomes" id="UP000027746"/>
    </source>
</evidence>
<accession>A0A073IVX7</accession>
<feature type="domain" description="Transposase IS204/IS1001/IS1096/IS1165 zinc-finger" evidence="2">
    <location>
        <begin position="38"/>
        <end position="81"/>
    </location>
</feature>
<dbReference type="EMBL" id="JAMD01000022">
    <property type="protein sequence ID" value="KEJ93939.1"/>
    <property type="molecule type" value="Genomic_DNA"/>
</dbReference>
<keyword evidence="4" id="KW-1185">Reference proteome</keyword>
<dbReference type="Pfam" id="PF14690">
    <property type="entry name" value="Zn_ribbon_ISL3"/>
    <property type="match status" value="1"/>
</dbReference>
<sequence>MGSWFSRRDFLPAGLKAGQIELDGNRIRVHARSLDASAACPRCGAVSRHVHSKFWRRPADLPAHGREVELVLLVRRFRCRAVGCPTKIFSERFPPDVTRPHARRTSRLQELVRHIGIALGGRPAQALAGRLLLPVSKDTFLRSVRAKTEGAVADPRVVGIDDWAWRKGQRYGTLICDLERRKVIDLLPDREPATVEAWLRARPGIEVVARDRNGGYGGATARALPDAVQVADRWHLLENASAAFLAAVQRNMPAIRKAIGVATLDPRLLTAAERLQFEGFQRRQQTNHMVRRVADEGVPIKRIVRLTGLSRGLVRQITSGEREDVFRIRESSLTAWLPRLEREWSGGCRNGAELWRRLRDDGFQGSLRVVGEWATRLRRAEQAVPSGTRKSPPARTIARLLTMGRDHLTRADAIQVARIEAALPALATARELTYRFTDMVRNARENALAAWLDEAEDSMLSSFARGLRSDQAAVAAALREPWSNGQTGGQINRLKTLKRQMYGRANIDLLKARLVAAS</sequence>
<proteinExistence type="predicted"/>
<protein>
    <submittedName>
        <fullName evidence="3">Transposase</fullName>
    </submittedName>
</protein>
<reference evidence="3 4" key="1">
    <citation type="submission" date="2014-01" db="EMBL/GenBank/DDBJ databases">
        <title>Sulfitobacter sp. H3 (MCCC 1A00686) Genome Sequencing.</title>
        <authorList>
            <person name="Lai Q."/>
            <person name="Hong Z."/>
        </authorList>
    </citation>
    <scope>NUCLEOTIDE SEQUENCE [LARGE SCALE GENOMIC DNA]</scope>
    <source>
        <strain evidence="3 4">H3</strain>
    </source>
</reference>
<evidence type="ECO:0000313" key="3">
    <source>
        <dbReference type="EMBL" id="KEJ93939.1"/>
    </source>
</evidence>
<dbReference type="Proteomes" id="UP000027746">
    <property type="component" value="Unassembled WGS sequence"/>
</dbReference>
<dbReference type="PANTHER" id="PTHR33498">
    <property type="entry name" value="TRANSPOSASE FOR INSERTION SEQUENCE ELEMENT IS1557"/>
    <property type="match status" value="1"/>
</dbReference>
<name>A0A073IVX7_9RHOB</name>
<dbReference type="AlphaFoldDB" id="A0A073IVX7"/>